<dbReference type="AlphaFoldDB" id="A0A8B6BTM2"/>
<organism evidence="2 3">
    <name type="scientific">Mytilus galloprovincialis</name>
    <name type="common">Mediterranean mussel</name>
    <dbReference type="NCBI Taxonomy" id="29158"/>
    <lineage>
        <taxon>Eukaryota</taxon>
        <taxon>Metazoa</taxon>
        <taxon>Spiralia</taxon>
        <taxon>Lophotrochozoa</taxon>
        <taxon>Mollusca</taxon>
        <taxon>Bivalvia</taxon>
        <taxon>Autobranchia</taxon>
        <taxon>Pteriomorphia</taxon>
        <taxon>Mytilida</taxon>
        <taxon>Mytiloidea</taxon>
        <taxon>Mytilidae</taxon>
        <taxon>Mytilinae</taxon>
        <taxon>Mytilus</taxon>
    </lineage>
</organism>
<gene>
    <name evidence="2" type="ORF">MGAL_10B053508</name>
</gene>
<dbReference type="EMBL" id="UYJE01000595">
    <property type="protein sequence ID" value="VDH94445.1"/>
    <property type="molecule type" value="Genomic_DNA"/>
</dbReference>
<evidence type="ECO:0000313" key="2">
    <source>
        <dbReference type="EMBL" id="VDH94445.1"/>
    </source>
</evidence>
<evidence type="ECO:0000313" key="3">
    <source>
        <dbReference type="Proteomes" id="UP000596742"/>
    </source>
</evidence>
<evidence type="ECO:0000256" key="1">
    <source>
        <dbReference type="SAM" id="MobiDB-lite"/>
    </source>
</evidence>
<dbReference type="PANTHER" id="PTHR47331">
    <property type="entry name" value="PHD-TYPE DOMAIN-CONTAINING PROTEIN"/>
    <property type="match status" value="1"/>
</dbReference>
<keyword evidence="3" id="KW-1185">Reference proteome</keyword>
<sequence>MSSKLRSIRAGHRSVISRLLKKFEDIRDDGDEPVNTEELTKIVNNLLKKQETLQKLNEDILENLDEGEVEAEIVDSDEYAYTLDGKITQIQKLILVNTSALNTNAKDFVSYSGPSHSAPAQPAHDQQSHAQPAHDQPSYAQPEIYNKQNTYGYKRASMMNVMIATKTDEYDLEKFWKIESLATEKIDTTKLEEQIDIQKTYEEKQIRYHDNRYFVTLPWKEDHPTLPTNKAIAQRRTENVVRRLSKEPKLLEKYGEIMAEQEKRGFIEKVDTTNETDETSKIHYIPHHAVRKDSTTTPIRVVLRLQL</sequence>
<feature type="region of interest" description="Disordered" evidence="1">
    <location>
        <begin position="111"/>
        <end position="142"/>
    </location>
</feature>
<name>A0A8B6BTM2_MYTGA</name>
<proteinExistence type="predicted"/>
<dbReference type="Proteomes" id="UP000596742">
    <property type="component" value="Unassembled WGS sequence"/>
</dbReference>
<reference evidence="2" key="1">
    <citation type="submission" date="2018-11" db="EMBL/GenBank/DDBJ databases">
        <authorList>
            <person name="Alioto T."/>
            <person name="Alioto T."/>
        </authorList>
    </citation>
    <scope>NUCLEOTIDE SEQUENCE</scope>
</reference>
<comment type="caution">
    <text evidence="2">The sequence shown here is derived from an EMBL/GenBank/DDBJ whole genome shotgun (WGS) entry which is preliminary data.</text>
</comment>
<protein>
    <submittedName>
        <fullName evidence="2">Uncharacterized protein</fullName>
    </submittedName>
</protein>
<accession>A0A8B6BTM2</accession>
<dbReference type="PANTHER" id="PTHR47331:SF5">
    <property type="entry name" value="RIBONUCLEASE H"/>
    <property type="match status" value="1"/>
</dbReference>
<dbReference type="OrthoDB" id="6145496at2759"/>